<organism evidence="2 3">
    <name type="scientific">Hoylesella marshii DSM 16973 = JCM 13450</name>
    <dbReference type="NCBI Taxonomy" id="862515"/>
    <lineage>
        <taxon>Bacteria</taxon>
        <taxon>Pseudomonadati</taxon>
        <taxon>Bacteroidota</taxon>
        <taxon>Bacteroidia</taxon>
        <taxon>Bacteroidales</taxon>
        <taxon>Prevotellaceae</taxon>
        <taxon>Hoylesella</taxon>
    </lineage>
</organism>
<dbReference type="STRING" id="862515.HMPREF0658_2079"/>
<reference evidence="2" key="1">
    <citation type="submission" date="2010-07" db="EMBL/GenBank/DDBJ databases">
        <authorList>
            <person name="Muzny D."/>
            <person name="Qin X."/>
            <person name="Deng J."/>
            <person name="Jiang H."/>
            <person name="Liu Y."/>
            <person name="Qu J."/>
            <person name="Song X.-Z."/>
            <person name="Zhang L."/>
            <person name="Thornton R."/>
            <person name="Coyle M."/>
            <person name="Francisco L."/>
            <person name="Jackson L."/>
            <person name="Javaid M."/>
            <person name="Korchina V."/>
            <person name="Kovar C."/>
            <person name="Mata R."/>
            <person name="Mathew T."/>
            <person name="Ngo R."/>
            <person name="Nguyen L."/>
            <person name="Nguyen N."/>
            <person name="Okwuonu G."/>
            <person name="Ongeri F."/>
            <person name="Pham C."/>
            <person name="Simmons D."/>
            <person name="Wilczek-Boney K."/>
            <person name="Hale W."/>
            <person name="Jakkamsetti A."/>
            <person name="Pham P."/>
            <person name="Ruth R."/>
            <person name="San Lucas F."/>
            <person name="Warren J."/>
            <person name="Zhang J."/>
            <person name="Zhao Z."/>
            <person name="Zhou C."/>
            <person name="Zhu D."/>
            <person name="Lee S."/>
            <person name="Bess C."/>
            <person name="Blankenburg K."/>
            <person name="Forbes L."/>
            <person name="Fu Q."/>
            <person name="Gubbala S."/>
            <person name="Hirani K."/>
            <person name="Jayaseelan J.C."/>
            <person name="Lara F."/>
            <person name="Munidasa M."/>
            <person name="Palculict T."/>
            <person name="Patil S."/>
            <person name="Pu L.-L."/>
            <person name="Saada N."/>
            <person name="Tang L."/>
            <person name="Weissenberger G."/>
            <person name="Zhu Y."/>
            <person name="Hemphill L."/>
            <person name="Shang Y."/>
            <person name="Youmans B."/>
            <person name="Ayvaz T."/>
            <person name="Ross M."/>
            <person name="Santibanez J."/>
            <person name="Aqrawi P."/>
            <person name="Gross S."/>
            <person name="Joshi V."/>
            <person name="Fowler G."/>
            <person name="Nazareth L."/>
            <person name="Reid J."/>
            <person name="Worley K."/>
            <person name="Petrosino J."/>
            <person name="Highlander S."/>
            <person name="Gibbs R."/>
        </authorList>
    </citation>
    <scope>NUCLEOTIDE SEQUENCE [LARGE SCALE GENOMIC DNA]</scope>
    <source>
        <strain evidence="2">DSM 16973</strain>
    </source>
</reference>
<proteinExistence type="predicted"/>
<evidence type="ECO:0000313" key="2">
    <source>
        <dbReference type="EMBL" id="EFM00985.1"/>
    </source>
</evidence>
<dbReference type="PROSITE" id="PS51257">
    <property type="entry name" value="PROKAR_LIPOPROTEIN"/>
    <property type="match status" value="1"/>
</dbReference>
<protein>
    <submittedName>
        <fullName evidence="2">Uncharacterized protein</fullName>
    </submittedName>
</protein>
<feature type="signal peptide" evidence="1">
    <location>
        <begin position="1"/>
        <end position="19"/>
    </location>
</feature>
<gene>
    <name evidence="2" type="ORF">HMPREF0658_2079</name>
</gene>
<dbReference type="Proteomes" id="UP000004394">
    <property type="component" value="Unassembled WGS sequence"/>
</dbReference>
<evidence type="ECO:0000256" key="1">
    <source>
        <dbReference type="SAM" id="SignalP"/>
    </source>
</evidence>
<dbReference type="HOGENOM" id="CLU_1336516_0_0_10"/>
<keyword evidence="1" id="KW-0732">Signal</keyword>
<name>E0NV74_9BACT</name>
<keyword evidence="3" id="KW-1185">Reference proteome</keyword>
<feature type="chain" id="PRO_5003138369" evidence="1">
    <location>
        <begin position="20"/>
        <end position="205"/>
    </location>
</feature>
<sequence>MKKLVFLMLTASLITACSSEDLSPGAETAQTTNQSATSSVSVSNEGYLVFPTVQSLQNFVEQYSEDGAGASACQKFLPNTRAIGGAHFESVADLSERLANGRHITRANSEASIDQKVNSISNEDLKGLDELEEMTQDEYNVMKAENLLFDDIMTHMVDTTLRVCVEGRLYKITDQGTFSIDVKKEKLLDESIRTFNPELKLKVNP</sequence>
<dbReference type="BioCyc" id="PMAR862515-HMP:GMOO-2109-MONOMER"/>
<evidence type="ECO:0000313" key="3">
    <source>
        <dbReference type="Proteomes" id="UP000004394"/>
    </source>
</evidence>
<dbReference type="EMBL" id="AEEI01000057">
    <property type="protein sequence ID" value="EFM00985.1"/>
    <property type="molecule type" value="Genomic_DNA"/>
</dbReference>
<accession>E0NV74</accession>
<dbReference type="RefSeq" id="WP_006950433.1">
    <property type="nucleotide sequence ID" value="NZ_BAJI01000022.1"/>
</dbReference>
<comment type="caution">
    <text evidence="2">The sequence shown here is derived from an EMBL/GenBank/DDBJ whole genome shotgun (WGS) entry which is preliminary data.</text>
</comment>
<dbReference type="AlphaFoldDB" id="E0NV74"/>